<dbReference type="GO" id="GO:0016020">
    <property type="term" value="C:membrane"/>
    <property type="evidence" value="ECO:0007669"/>
    <property type="project" value="UniProtKB-SubCell"/>
</dbReference>
<dbReference type="EMBL" id="KN820889">
    <property type="protein sequence ID" value="KIJ05557.1"/>
    <property type="molecule type" value="Genomic_DNA"/>
</dbReference>
<reference evidence="11" key="2">
    <citation type="submission" date="2015-01" db="EMBL/GenBank/DDBJ databases">
        <title>Evolutionary Origins and Diversification of the Mycorrhizal Mutualists.</title>
        <authorList>
            <consortium name="DOE Joint Genome Institute"/>
            <consortium name="Mycorrhizal Genomics Consortium"/>
            <person name="Kohler A."/>
            <person name="Kuo A."/>
            <person name="Nagy L.G."/>
            <person name="Floudas D."/>
            <person name="Copeland A."/>
            <person name="Barry K.W."/>
            <person name="Cichocki N."/>
            <person name="Veneault-Fourrey C."/>
            <person name="LaButti K."/>
            <person name="Lindquist E.A."/>
            <person name="Lipzen A."/>
            <person name="Lundell T."/>
            <person name="Morin E."/>
            <person name="Murat C."/>
            <person name="Riley R."/>
            <person name="Ohm R."/>
            <person name="Sun H."/>
            <person name="Tunlid A."/>
            <person name="Henrissat B."/>
            <person name="Grigoriev I.V."/>
            <person name="Hibbett D.S."/>
            <person name="Martin F."/>
        </authorList>
    </citation>
    <scope>NUCLEOTIDE SEQUENCE [LARGE SCALE GENOMIC DNA]</scope>
    <source>
        <strain evidence="11">ATCC 200175</strain>
    </source>
</reference>
<evidence type="ECO:0000256" key="3">
    <source>
        <dbReference type="ARBA" id="ARBA00007282"/>
    </source>
</evidence>
<dbReference type="HOGENOM" id="CLU_1533060_0_0_1"/>
<dbReference type="InterPro" id="IPR032805">
    <property type="entry name" value="Wax_synthase_dom"/>
</dbReference>
<dbReference type="OrthoDB" id="1077582at2759"/>
<protein>
    <recommendedName>
        <fullName evidence="9">Wax synthase domain-containing protein</fullName>
    </recommendedName>
</protein>
<name>A0A0C9TBH5_PAXIN</name>
<dbReference type="AlphaFoldDB" id="A0A0C9TBH5"/>
<keyword evidence="5 8" id="KW-0812">Transmembrane</keyword>
<evidence type="ECO:0000256" key="7">
    <source>
        <dbReference type="ARBA" id="ARBA00023136"/>
    </source>
</evidence>
<dbReference type="GO" id="GO:0008374">
    <property type="term" value="F:O-acyltransferase activity"/>
    <property type="evidence" value="ECO:0007669"/>
    <property type="project" value="InterPro"/>
</dbReference>
<evidence type="ECO:0000313" key="11">
    <source>
        <dbReference type="Proteomes" id="UP000053647"/>
    </source>
</evidence>
<evidence type="ECO:0000256" key="8">
    <source>
        <dbReference type="SAM" id="Phobius"/>
    </source>
</evidence>
<evidence type="ECO:0000256" key="5">
    <source>
        <dbReference type="ARBA" id="ARBA00022692"/>
    </source>
</evidence>
<feature type="transmembrane region" description="Helical" evidence="8">
    <location>
        <begin position="135"/>
        <end position="155"/>
    </location>
</feature>
<evidence type="ECO:0000256" key="4">
    <source>
        <dbReference type="ARBA" id="ARBA00022679"/>
    </source>
</evidence>
<dbReference type="InterPro" id="IPR044851">
    <property type="entry name" value="Wax_synthase"/>
</dbReference>
<evidence type="ECO:0000256" key="6">
    <source>
        <dbReference type="ARBA" id="ARBA00022989"/>
    </source>
</evidence>
<dbReference type="Pfam" id="PF13813">
    <property type="entry name" value="MBOAT_2"/>
    <property type="match status" value="1"/>
</dbReference>
<comment type="pathway">
    <text evidence="2">Secondary metabolite biosynthesis.</text>
</comment>
<keyword evidence="11" id="KW-1185">Reference proteome</keyword>
<keyword evidence="7 8" id="KW-0472">Membrane</keyword>
<gene>
    <name evidence="10" type="ORF">PAXINDRAFT_103729</name>
</gene>
<feature type="transmembrane region" description="Helical" evidence="8">
    <location>
        <begin position="104"/>
        <end position="129"/>
    </location>
</feature>
<evidence type="ECO:0000256" key="2">
    <source>
        <dbReference type="ARBA" id="ARBA00005179"/>
    </source>
</evidence>
<evidence type="ECO:0000256" key="1">
    <source>
        <dbReference type="ARBA" id="ARBA00004141"/>
    </source>
</evidence>
<comment type="similarity">
    <text evidence="3">Belongs to the wax synthase family.</text>
</comment>
<organism evidence="10 11">
    <name type="scientific">Paxillus involutus ATCC 200175</name>
    <dbReference type="NCBI Taxonomy" id="664439"/>
    <lineage>
        <taxon>Eukaryota</taxon>
        <taxon>Fungi</taxon>
        <taxon>Dikarya</taxon>
        <taxon>Basidiomycota</taxon>
        <taxon>Agaricomycotina</taxon>
        <taxon>Agaricomycetes</taxon>
        <taxon>Agaricomycetidae</taxon>
        <taxon>Boletales</taxon>
        <taxon>Paxilineae</taxon>
        <taxon>Paxillaceae</taxon>
        <taxon>Paxillus</taxon>
    </lineage>
</organism>
<dbReference type="PANTHER" id="PTHR31595:SF57">
    <property type="entry name" value="OS04G0481900 PROTEIN"/>
    <property type="match status" value="1"/>
</dbReference>
<comment type="subcellular location">
    <subcellularLocation>
        <location evidence="1">Membrane</location>
        <topology evidence="1">Multi-pass membrane protein</topology>
    </subcellularLocation>
</comment>
<dbReference type="Proteomes" id="UP000053647">
    <property type="component" value="Unassembled WGS sequence"/>
</dbReference>
<sequence>MWCPLQAVQSFSSDAFGSTIGCTIFDETLPFFLRYLRSSIISTLTAFSIYCVLQMGYDPCIIPAVLILRQDPAQWTPPFEHPWFATSVSDFWGRRWHQFYRRTFIFLGIYPLSLVFGRMGGIFGAFFAFAVFHHIIIITLDGQMVALAHIGERVFRQWTGRKVGRLWVGCGRWRG</sequence>
<accession>A0A0C9TBH5</accession>
<dbReference type="PANTHER" id="PTHR31595">
    <property type="entry name" value="LONG-CHAIN-ALCOHOL O-FATTY-ACYLTRANSFERASE 3-RELATED"/>
    <property type="match status" value="1"/>
</dbReference>
<keyword evidence="4" id="KW-0808">Transferase</keyword>
<proteinExistence type="inferred from homology"/>
<keyword evidence="6 8" id="KW-1133">Transmembrane helix</keyword>
<evidence type="ECO:0000259" key="9">
    <source>
        <dbReference type="Pfam" id="PF13813"/>
    </source>
</evidence>
<evidence type="ECO:0000313" key="10">
    <source>
        <dbReference type="EMBL" id="KIJ05557.1"/>
    </source>
</evidence>
<reference evidence="10 11" key="1">
    <citation type="submission" date="2014-06" db="EMBL/GenBank/DDBJ databases">
        <authorList>
            <consortium name="DOE Joint Genome Institute"/>
            <person name="Kuo A."/>
            <person name="Kohler A."/>
            <person name="Nagy L.G."/>
            <person name="Floudas D."/>
            <person name="Copeland A."/>
            <person name="Barry K.W."/>
            <person name="Cichocki N."/>
            <person name="Veneault-Fourrey C."/>
            <person name="LaButti K."/>
            <person name="Lindquist E.A."/>
            <person name="Lipzen A."/>
            <person name="Lundell T."/>
            <person name="Morin E."/>
            <person name="Murat C."/>
            <person name="Sun H."/>
            <person name="Tunlid A."/>
            <person name="Henrissat B."/>
            <person name="Grigoriev I.V."/>
            <person name="Hibbett D.S."/>
            <person name="Martin F."/>
            <person name="Nordberg H.P."/>
            <person name="Cantor M.N."/>
            <person name="Hua S.X."/>
        </authorList>
    </citation>
    <scope>NUCLEOTIDE SEQUENCE [LARGE SCALE GENOMIC DNA]</scope>
    <source>
        <strain evidence="10 11">ATCC 200175</strain>
    </source>
</reference>
<feature type="domain" description="Wax synthase" evidence="9">
    <location>
        <begin position="75"/>
        <end position="142"/>
    </location>
</feature>
<dbReference type="GO" id="GO:0006629">
    <property type="term" value="P:lipid metabolic process"/>
    <property type="evidence" value="ECO:0007669"/>
    <property type="project" value="InterPro"/>
</dbReference>